<reference evidence="2 3" key="1">
    <citation type="journal article" date="2012" name="BMC Genomics">
        <title>Comparative genomic analysis of human infective Trypanosoma cruzi lineages with the bat-restricted subspecies T. cruzi marinkellei.</title>
        <authorList>
            <person name="Franzen O."/>
            <person name="Talavera-Lopez C."/>
            <person name="Ochaya S."/>
            <person name="Butler C.E."/>
            <person name="Messenger L.A."/>
            <person name="Lewis M.D."/>
            <person name="Llewellyn M.S."/>
            <person name="Marinkelle C.J."/>
            <person name="Tyler K.M."/>
            <person name="Miles M.A."/>
            <person name="Andersson B."/>
        </authorList>
    </citation>
    <scope>NUCLEOTIDE SEQUENCE [LARGE SCALE GENOMIC DNA]</scope>
    <source>
        <strain evidence="2 3">B7</strain>
    </source>
</reference>
<dbReference type="OrthoDB" id="5591297at2759"/>
<feature type="signal peptide" evidence="1">
    <location>
        <begin position="1"/>
        <end position="20"/>
    </location>
</feature>
<dbReference type="InterPro" id="IPR014729">
    <property type="entry name" value="Rossmann-like_a/b/a_fold"/>
</dbReference>
<name>K2MWS3_TRYCR</name>
<dbReference type="GO" id="GO:0005737">
    <property type="term" value="C:cytoplasm"/>
    <property type="evidence" value="ECO:0007669"/>
    <property type="project" value="TreeGrafter"/>
</dbReference>
<dbReference type="InterPro" id="IPR036653">
    <property type="entry name" value="CinA-like_C"/>
</dbReference>
<dbReference type="PANTHER" id="PTHR31285:SF0">
    <property type="entry name" value="NICOTINAMIDE MONONUCLEOTIDE ADENYLYLTRANSFERASE"/>
    <property type="match status" value="1"/>
</dbReference>
<dbReference type="Gene3D" id="3.90.950.20">
    <property type="entry name" value="CinA-like"/>
    <property type="match status" value="1"/>
</dbReference>
<accession>K2MWS3</accession>
<evidence type="ECO:0000256" key="1">
    <source>
        <dbReference type="SAM" id="SignalP"/>
    </source>
</evidence>
<keyword evidence="3" id="KW-1185">Reference proteome</keyword>
<evidence type="ECO:0008006" key="4">
    <source>
        <dbReference type="Google" id="ProtNLM"/>
    </source>
</evidence>
<dbReference type="GO" id="GO:0005634">
    <property type="term" value="C:nucleus"/>
    <property type="evidence" value="ECO:0007669"/>
    <property type="project" value="TreeGrafter"/>
</dbReference>
<dbReference type="GO" id="GO:0016887">
    <property type="term" value="F:ATP hydrolysis activity"/>
    <property type="evidence" value="ECO:0007669"/>
    <property type="project" value="TreeGrafter"/>
</dbReference>
<evidence type="ECO:0000313" key="2">
    <source>
        <dbReference type="EMBL" id="EKF30194.1"/>
    </source>
</evidence>
<sequence>MRPSGLILFFSCFPRSVVLGLWEPKRVSFGCFSSKSDKDNQKKKKRKKKKRKRRQMAGDLLVDFTRPLLLQSYIYIVFFFFSDFLLLTVWEAAMAIPPQGFIEAIHASPMRCVLYVMGAGSSAITQLTSVAGCSRTLLDARVPYAMAAALQMLDDRPPKMVSATVARQMAQHAYHRAVEYSNGDDDGTLVGIGSTSAVQTNRIRHGKDCAFVAAWCQQQVVEYAMELPGHLVRAEQEEQVKLLLFKALAECAKVPFEISFAVEPKRHAYMLPDSPLRRLLQGEMTCIVFNTHGELRANVVPYVAETFFAVKPEHSWKALLLPGSFRPLHWGHTELARAAVRAIATMKGPLNSTSTGTSSPFWNVPEASNVQVTYEITVDNADKGIIESDVELKRRVQQFLQRGARVAVTRARLFTEKALLFPGHGFIVGIDTMKRILDPKYYDNSREAMIRAMQFIQEQGGYFVVAGRASGGKDAVWEDLTNIEVPAEVEPMLISIRKEDFCVDVSSTLLRERSKSTY</sequence>
<evidence type="ECO:0000313" key="3">
    <source>
        <dbReference type="Proteomes" id="UP000007350"/>
    </source>
</evidence>
<dbReference type="Gene3D" id="3.40.50.620">
    <property type="entry name" value="HUPs"/>
    <property type="match status" value="1"/>
</dbReference>
<comment type="caution">
    <text evidence="2">The sequence shown here is derived from an EMBL/GenBank/DDBJ whole genome shotgun (WGS) entry which is preliminary data.</text>
</comment>
<proteinExistence type="predicted"/>
<dbReference type="AlphaFoldDB" id="K2MWS3"/>
<gene>
    <name evidence="2" type="ORF">MOQ_005999</name>
</gene>
<dbReference type="SUPFAM" id="SSF52374">
    <property type="entry name" value="Nucleotidylyl transferase"/>
    <property type="match status" value="1"/>
</dbReference>
<dbReference type="Proteomes" id="UP000007350">
    <property type="component" value="Unassembled WGS sequence"/>
</dbReference>
<dbReference type="PANTHER" id="PTHR31285">
    <property type="entry name" value="NICOTINAMIDE MONONUCLEOTIDE ADENYLYLTRANSFERASE"/>
    <property type="match status" value="1"/>
</dbReference>
<feature type="chain" id="PRO_5003861649" description="Cytidyltransferase-like domain-containing protein" evidence="1">
    <location>
        <begin position="21"/>
        <end position="518"/>
    </location>
</feature>
<keyword evidence="1" id="KW-0732">Signal</keyword>
<dbReference type="GO" id="GO:0000309">
    <property type="term" value="F:nicotinamide-nucleotide adenylyltransferase activity"/>
    <property type="evidence" value="ECO:0007669"/>
    <property type="project" value="TreeGrafter"/>
</dbReference>
<organism evidence="2 3">
    <name type="scientific">Trypanosoma cruzi marinkellei</name>
    <dbReference type="NCBI Taxonomy" id="85056"/>
    <lineage>
        <taxon>Eukaryota</taxon>
        <taxon>Discoba</taxon>
        <taxon>Euglenozoa</taxon>
        <taxon>Kinetoplastea</taxon>
        <taxon>Metakinetoplastina</taxon>
        <taxon>Trypanosomatida</taxon>
        <taxon>Trypanosomatidae</taxon>
        <taxon>Trypanosoma</taxon>
        <taxon>Schizotrypanum</taxon>
    </lineage>
</organism>
<protein>
    <recommendedName>
        <fullName evidence="4">Cytidyltransferase-like domain-containing protein</fullName>
    </recommendedName>
</protein>
<dbReference type="EMBL" id="AHKC01012369">
    <property type="protein sequence ID" value="EKF30194.1"/>
    <property type="molecule type" value="Genomic_DNA"/>
</dbReference>